<dbReference type="PANTHER" id="PTHR47539:SF1">
    <property type="entry name" value="PENTATRICOPEPTIDE REPEAT-CONTAINING PROTEIN OTP51, CHLOROPLASTIC"/>
    <property type="match status" value="1"/>
</dbReference>
<proteinExistence type="predicted"/>
<feature type="domain" description="Homing endonuclease LAGLIDADG" evidence="1">
    <location>
        <begin position="22"/>
        <end position="190"/>
    </location>
</feature>
<sequence>MKKNYLTKIERLSFNLSSELKDILIGLLLGDLYVHKQKTSVNARLEFTQGIVHKEYIQHLYELFNIYCGMVPKITSRSPDKRTGKVYSSVLFKTFALPCFNDLYELFYPMGKKIIPLNIGDLLTPLGLCYWICDDGSFCKKNRAIVLNTQGFSLEEVELLISALTDKFNLKCTIKKERGTYAIRISPKSLPVIQSLLSPIMPSMMRYKIGL</sequence>
<evidence type="ECO:0000259" key="1">
    <source>
        <dbReference type="Pfam" id="PF03161"/>
    </source>
</evidence>
<dbReference type="GO" id="GO:0004519">
    <property type="term" value="F:endonuclease activity"/>
    <property type="evidence" value="ECO:0007669"/>
    <property type="project" value="UniProtKB-KW"/>
</dbReference>
<dbReference type="GO" id="GO:0000373">
    <property type="term" value="P:Group II intron splicing"/>
    <property type="evidence" value="ECO:0007669"/>
    <property type="project" value="TreeGrafter"/>
</dbReference>
<keyword evidence="2" id="KW-0255">Endonuclease</keyword>
<dbReference type="EMBL" id="MW995476">
    <property type="protein sequence ID" value="QWC53751.1"/>
    <property type="molecule type" value="Genomic_DNA"/>
</dbReference>
<geneLocation type="mitochondrion" evidence="2"/>
<dbReference type="PANTHER" id="PTHR47539">
    <property type="entry name" value="PENTATRICOPEPTIDE REPEAT-CONTAINING PROTEIN OTP51, CHLOROPLASTIC"/>
    <property type="match status" value="1"/>
</dbReference>
<gene>
    <name evidence="2" type="primary">mcg20</name>
</gene>
<keyword evidence="2" id="KW-0378">Hydrolase</keyword>
<protein>
    <submittedName>
        <fullName evidence="2">LAGLIDADG homing endonuclease</fullName>
    </submittedName>
</protein>
<organism evidence="2">
    <name type="scientific">Rhizoctonia solani</name>
    <dbReference type="NCBI Taxonomy" id="456999"/>
    <lineage>
        <taxon>Eukaryota</taxon>
        <taxon>Fungi</taxon>
        <taxon>Dikarya</taxon>
        <taxon>Basidiomycota</taxon>
        <taxon>Agaricomycotina</taxon>
        <taxon>Agaricomycetes</taxon>
        <taxon>Cantharellales</taxon>
        <taxon>Ceratobasidiaceae</taxon>
        <taxon>Rhizoctonia</taxon>
    </lineage>
</organism>
<evidence type="ECO:0000313" key="2">
    <source>
        <dbReference type="EMBL" id="QWC53751.1"/>
    </source>
</evidence>
<dbReference type="InterPro" id="IPR004860">
    <property type="entry name" value="LAGLIDADG_dom"/>
</dbReference>
<name>A0A8E8L7J5_9AGAM</name>
<keyword evidence="2" id="KW-0540">Nuclease</keyword>
<keyword evidence="2" id="KW-0496">Mitochondrion</keyword>
<dbReference type="AlphaFoldDB" id="A0A8E8L7J5"/>
<dbReference type="InterPro" id="IPR052500">
    <property type="entry name" value="Chloro/Mito_RNA_Process"/>
</dbReference>
<dbReference type="Pfam" id="PF03161">
    <property type="entry name" value="LAGLIDADG_2"/>
    <property type="match status" value="1"/>
</dbReference>
<dbReference type="GO" id="GO:0045292">
    <property type="term" value="P:mRNA cis splicing, via spliceosome"/>
    <property type="evidence" value="ECO:0007669"/>
    <property type="project" value="TreeGrafter"/>
</dbReference>
<reference evidence="2" key="1">
    <citation type="submission" date="2021-04" db="EMBL/GenBank/DDBJ databases">
        <title>Mitogenome analysis reveals the evolution and host adaptation in Rhizoctonia solani.</title>
        <authorList>
            <person name="Zheng A."/>
            <person name="Lin R."/>
            <person name="Xia Y."/>
            <person name="Zhang D."/>
            <person name="Xiang X."/>
            <person name="Niu X."/>
            <person name="Liu Y."/>
            <person name="Jiang L."/>
            <person name="Wang X."/>
        </authorList>
    </citation>
    <scope>NUCLEOTIDE SEQUENCE</scope>
    <source>
        <strain evidence="2">AG1-IC</strain>
    </source>
</reference>
<accession>A0A8E8L7J5</accession>